<organism evidence="1 2">
    <name type="scientific">Rhizobium subbaraonis</name>
    <dbReference type="NCBI Taxonomy" id="908946"/>
    <lineage>
        <taxon>Bacteria</taxon>
        <taxon>Pseudomonadati</taxon>
        <taxon>Pseudomonadota</taxon>
        <taxon>Alphaproteobacteria</taxon>
        <taxon>Hyphomicrobiales</taxon>
        <taxon>Rhizobiaceae</taxon>
        <taxon>Rhizobium/Agrobacterium group</taxon>
        <taxon>Rhizobium</taxon>
    </lineage>
</organism>
<accession>A0A285UI46</accession>
<evidence type="ECO:0000313" key="2">
    <source>
        <dbReference type="Proteomes" id="UP000219167"/>
    </source>
</evidence>
<dbReference type="RefSeq" id="WP_245423532.1">
    <property type="nucleotide sequence ID" value="NZ_OBQD01000009.1"/>
</dbReference>
<name>A0A285UI46_9HYPH</name>
<evidence type="ECO:0000313" key="1">
    <source>
        <dbReference type="EMBL" id="SOC41585.1"/>
    </source>
</evidence>
<dbReference type="Pfam" id="PF11985">
    <property type="entry name" value="Phage_Mu_Gp27"/>
    <property type="match status" value="1"/>
</dbReference>
<proteinExistence type="predicted"/>
<sequence>MGRGRPSNIELLPEPCAPVVAWAAAELQKRDRTQTDIYGDFVEQLEAIQREHRGELDFAIPSFTAFNRYSLKLAMMTQRINQTREIAGTLAQAFDGSASDDLTLIAAEAIKTLVFELLTNAGEAGIDTKGAMQLAAALRSAAQAQGVSTVRRQKLDKEFAEKVGEAVDTVAQAKGLTRDTVADIKAKVLGVSRT</sequence>
<reference evidence="1 2" key="1">
    <citation type="submission" date="2017-08" db="EMBL/GenBank/DDBJ databases">
        <authorList>
            <person name="de Groot N.N."/>
        </authorList>
    </citation>
    <scope>NUCLEOTIDE SEQUENCE [LARGE SCALE GENOMIC DNA]</scope>
    <source>
        <strain evidence="1 2">JC85</strain>
    </source>
</reference>
<dbReference type="Proteomes" id="UP000219167">
    <property type="component" value="Unassembled WGS sequence"/>
</dbReference>
<dbReference type="InterPro" id="IPR021874">
    <property type="entry name" value="Phage_Mu_Gp27"/>
</dbReference>
<protein>
    <submittedName>
        <fullName evidence="1">Uncharacterized protein DUF3486</fullName>
    </submittedName>
</protein>
<keyword evidence="2" id="KW-1185">Reference proteome</keyword>
<dbReference type="EMBL" id="OBQD01000009">
    <property type="protein sequence ID" value="SOC41585.1"/>
    <property type="molecule type" value="Genomic_DNA"/>
</dbReference>
<dbReference type="AlphaFoldDB" id="A0A285UI46"/>
<gene>
    <name evidence="1" type="ORF">SAMN05892877_10916</name>
</gene>